<sequence length="219" mass="24489">MEQQPAQARSLYLLKACLYHPHNKCYAAHPTAITYRQRSPFPVTAPSGYDLMWPNDWCFLCLASIIPQMRSSAVNSNLGVKGIGQQMDHRDQPLAGQMQSTRETVGCICQNSGAVCGKPHDPPAGWVCCTTAGARSTTEQRLRIRRKDALDCMIPCRCCRWRLTVGIIKWRRGCPWPDMPCRCQLPTGIQGTDPPGTARYPACHCIRYGKAEMQDDATF</sequence>
<dbReference type="Proteomes" id="UP001304895">
    <property type="component" value="Unassembled WGS sequence"/>
</dbReference>
<dbReference type="AlphaFoldDB" id="A0AAN6URU2"/>
<keyword evidence="2" id="KW-1185">Reference proteome</keyword>
<name>A0AAN6URU2_9PEZI</name>
<gene>
    <name evidence="1" type="ORF">BT67DRAFT_122126</name>
</gene>
<evidence type="ECO:0000313" key="2">
    <source>
        <dbReference type="Proteomes" id="UP001304895"/>
    </source>
</evidence>
<proteinExistence type="predicted"/>
<reference evidence="1" key="1">
    <citation type="journal article" date="2023" name="Mol. Phylogenet. Evol.">
        <title>Genome-scale phylogeny and comparative genomics of the fungal order Sordariales.</title>
        <authorList>
            <person name="Hensen N."/>
            <person name="Bonometti L."/>
            <person name="Westerberg I."/>
            <person name="Brannstrom I.O."/>
            <person name="Guillou S."/>
            <person name="Cros-Aarteil S."/>
            <person name="Calhoun S."/>
            <person name="Haridas S."/>
            <person name="Kuo A."/>
            <person name="Mondo S."/>
            <person name="Pangilinan J."/>
            <person name="Riley R."/>
            <person name="LaButti K."/>
            <person name="Andreopoulos B."/>
            <person name="Lipzen A."/>
            <person name="Chen C."/>
            <person name="Yan M."/>
            <person name="Daum C."/>
            <person name="Ng V."/>
            <person name="Clum A."/>
            <person name="Steindorff A."/>
            <person name="Ohm R.A."/>
            <person name="Martin F."/>
            <person name="Silar P."/>
            <person name="Natvig D.O."/>
            <person name="Lalanne C."/>
            <person name="Gautier V."/>
            <person name="Ament-Velasquez S.L."/>
            <person name="Kruys A."/>
            <person name="Hutchinson M.I."/>
            <person name="Powell A.J."/>
            <person name="Barry K."/>
            <person name="Miller A.N."/>
            <person name="Grigoriev I.V."/>
            <person name="Debuchy R."/>
            <person name="Gladieux P."/>
            <person name="Hiltunen Thoren M."/>
            <person name="Johannesson H."/>
        </authorList>
    </citation>
    <scope>NUCLEOTIDE SEQUENCE</scope>
    <source>
        <strain evidence="1">CBS 123565</strain>
    </source>
</reference>
<accession>A0AAN6URU2</accession>
<dbReference type="EMBL" id="MU853402">
    <property type="protein sequence ID" value="KAK4137804.1"/>
    <property type="molecule type" value="Genomic_DNA"/>
</dbReference>
<protein>
    <submittedName>
        <fullName evidence="1">Uncharacterized protein</fullName>
    </submittedName>
</protein>
<comment type="caution">
    <text evidence="1">The sequence shown here is derived from an EMBL/GenBank/DDBJ whole genome shotgun (WGS) entry which is preliminary data.</text>
</comment>
<reference evidence="1" key="2">
    <citation type="submission" date="2023-05" db="EMBL/GenBank/DDBJ databases">
        <authorList>
            <consortium name="Lawrence Berkeley National Laboratory"/>
            <person name="Steindorff A."/>
            <person name="Hensen N."/>
            <person name="Bonometti L."/>
            <person name="Westerberg I."/>
            <person name="Brannstrom I.O."/>
            <person name="Guillou S."/>
            <person name="Cros-Aarteil S."/>
            <person name="Calhoun S."/>
            <person name="Haridas S."/>
            <person name="Kuo A."/>
            <person name="Mondo S."/>
            <person name="Pangilinan J."/>
            <person name="Riley R."/>
            <person name="Labutti K."/>
            <person name="Andreopoulos B."/>
            <person name="Lipzen A."/>
            <person name="Chen C."/>
            <person name="Yanf M."/>
            <person name="Daum C."/>
            <person name="Ng V."/>
            <person name="Clum A."/>
            <person name="Ohm R."/>
            <person name="Martin F."/>
            <person name="Silar P."/>
            <person name="Natvig D."/>
            <person name="Lalanne C."/>
            <person name="Gautier V."/>
            <person name="Ament-Velasquez S.L."/>
            <person name="Kruys A."/>
            <person name="Hutchinson M.I."/>
            <person name="Powell A.J."/>
            <person name="Barry K."/>
            <person name="Miller A.N."/>
            <person name="Grigoriev I.V."/>
            <person name="Debuchy R."/>
            <person name="Gladieux P."/>
            <person name="Thoren M.H."/>
            <person name="Johannesson H."/>
        </authorList>
    </citation>
    <scope>NUCLEOTIDE SEQUENCE</scope>
    <source>
        <strain evidence="1">CBS 123565</strain>
    </source>
</reference>
<organism evidence="1 2">
    <name type="scientific">Trichocladium antarcticum</name>
    <dbReference type="NCBI Taxonomy" id="1450529"/>
    <lineage>
        <taxon>Eukaryota</taxon>
        <taxon>Fungi</taxon>
        <taxon>Dikarya</taxon>
        <taxon>Ascomycota</taxon>
        <taxon>Pezizomycotina</taxon>
        <taxon>Sordariomycetes</taxon>
        <taxon>Sordariomycetidae</taxon>
        <taxon>Sordariales</taxon>
        <taxon>Chaetomiaceae</taxon>
        <taxon>Trichocladium</taxon>
    </lineage>
</organism>
<evidence type="ECO:0000313" key="1">
    <source>
        <dbReference type="EMBL" id="KAK4137804.1"/>
    </source>
</evidence>